<gene>
    <name evidence="6" type="ORF">AUC60_22125</name>
</gene>
<accession>A0A1Y3NZJ3</accession>
<dbReference type="GO" id="GO:0006355">
    <property type="term" value="P:regulation of DNA-templated transcription"/>
    <property type="evidence" value="ECO:0007669"/>
    <property type="project" value="InterPro"/>
</dbReference>
<dbReference type="InterPro" id="IPR036388">
    <property type="entry name" value="WH-like_DNA-bd_sf"/>
</dbReference>
<dbReference type="Proteomes" id="UP000195440">
    <property type="component" value="Unassembled WGS sequence"/>
</dbReference>
<dbReference type="AlphaFoldDB" id="A0A1Y3NZJ3"/>
<dbReference type="GO" id="GO:0000160">
    <property type="term" value="P:phosphorelay signal transduction system"/>
    <property type="evidence" value="ECO:0007669"/>
    <property type="project" value="InterPro"/>
</dbReference>
<dbReference type="InterPro" id="IPR000792">
    <property type="entry name" value="Tscrpt_reg_LuxR_C"/>
</dbReference>
<dbReference type="SMART" id="SM00448">
    <property type="entry name" value="REC"/>
    <property type="match status" value="1"/>
</dbReference>
<sequence length="215" mass="24080">MKKIKVVIADDHPIVLFGLREIIQRDGRFEVAAEATSSSQLIAELNTHEPEVVITDFNMPGDSTYGDGLKLVEYLIRRFVKTQVLVLTMISNNLILSRLHELGVVGVIQKNHLHEEIENALDALALNRSYRGPVQEAISVQVNNQQVDERFASLSPREVEVLRLFVIGNSVSDIARQVNRSTKTVSAQKISAMRKLEVTSDHALMTYCIKAGQFQ</sequence>
<comment type="caution">
    <text evidence="6">The sequence shown here is derived from an EMBL/GenBank/DDBJ whole genome shotgun (WGS) entry which is preliminary data.</text>
</comment>
<dbReference type="InterPro" id="IPR058245">
    <property type="entry name" value="NreC/VraR/RcsB-like_REC"/>
</dbReference>
<evidence type="ECO:0000259" key="5">
    <source>
        <dbReference type="PROSITE" id="PS50110"/>
    </source>
</evidence>
<evidence type="ECO:0000256" key="3">
    <source>
        <dbReference type="PROSITE-ProRule" id="PRU00169"/>
    </source>
</evidence>
<dbReference type="CDD" id="cd17535">
    <property type="entry name" value="REC_NarL-like"/>
    <property type="match status" value="1"/>
</dbReference>
<organism evidence="6 7">
    <name type="scientific">Pseudomonas caspiana</name>
    <dbReference type="NCBI Taxonomy" id="1451454"/>
    <lineage>
        <taxon>Bacteria</taxon>
        <taxon>Pseudomonadati</taxon>
        <taxon>Pseudomonadota</taxon>
        <taxon>Gammaproteobacteria</taxon>
        <taxon>Pseudomonadales</taxon>
        <taxon>Pseudomonadaceae</taxon>
        <taxon>Pseudomonas</taxon>
    </lineage>
</organism>
<feature type="modified residue" description="4-aspartylphosphate" evidence="3">
    <location>
        <position position="56"/>
    </location>
</feature>
<keyword evidence="7" id="KW-1185">Reference proteome</keyword>
<dbReference type="Pfam" id="PF00072">
    <property type="entry name" value="Response_reg"/>
    <property type="match status" value="1"/>
</dbReference>
<dbReference type="InterPro" id="IPR001789">
    <property type="entry name" value="Sig_transdc_resp-reg_receiver"/>
</dbReference>
<dbReference type="InterPro" id="IPR011006">
    <property type="entry name" value="CheY-like_superfamily"/>
</dbReference>
<feature type="domain" description="HTH luxR-type" evidence="4">
    <location>
        <begin position="147"/>
        <end position="212"/>
    </location>
</feature>
<evidence type="ECO:0000313" key="6">
    <source>
        <dbReference type="EMBL" id="OUM71661.1"/>
    </source>
</evidence>
<evidence type="ECO:0000259" key="4">
    <source>
        <dbReference type="PROSITE" id="PS50043"/>
    </source>
</evidence>
<dbReference type="EMBL" id="LOHF01000024">
    <property type="protein sequence ID" value="OUM71661.1"/>
    <property type="molecule type" value="Genomic_DNA"/>
</dbReference>
<evidence type="ECO:0000313" key="7">
    <source>
        <dbReference type="Proteomes" id="UP000195440"/>
    </source>
</evidence>
<dbReference type="CDD" id="cd06170">
    <property type="entry name" value="LuxR_C_like"/>
    <property type="match status" value="1"/>
</dbReference>
<dbReference type="OrthoDB" id="4313922at2"/>
<dbReference type="PROSITE" id="PS50043">
    <property type="entry name" value="HTH_LUXR_2"/>
    <property type="match status" value="1"/>
</dbReference>
<proteinExistence type="predicted"/>
<evidence type="ECO:0000256" key="1">
    <source>
        <dbReference type="ARBA" id="ARBA00022553"/>
    </source>
</evidence>
<feature type="domain" description="Response regulatory" evidence="5">
    <location>
        <begin position="5"/>
        <end position="125"/>
    </location>
</feature>
<dbReference type="PANTHER" id="PTHR45566:SF2">
    <property type="entry name" value="NARL SUBFAMILY"/>
    <property type="match status" value="1"/>
</dbReference>
<dbReference type="RefSeq" id="WP_087272909.1">
    <property type="nucleotide sequence ID" value="NZ_CP167995.1"/>
</dbReference>
<dbReference type="SMART" id="SM00421">
    <property type="entry name" value="HTH_LUXR"/>
    <property type="match status" value="1"/>
</dbReference>
<dbReference type="InterPro" id="IPR016032">
    <property type="entry name" value="Sig_transdc_resp-reg_C-effctor"/>
</dbReference>
<keyword evidence="1 3" id="KW-0597">Phosphoprotein</keyword>
<name>A0A1Y3NZJ3_9PSED</name>
<dbReference type="SUPFAM" id="SSF46894">
    <property type="entry name" value="C-terminal effector domain of the bipartite response regulators"/>
    <property type="match status" value="1"/>
</dbReference>
<dbReference type="Gene3D" id="3.40.50.2300">
    <property type="match status" value="1"/>
</dbReference>
<dbReference type="PROSITE" id="PS50110">
    <property type="entry name" value="RESPONSE_REGULATORY"/>
    <property type="match status" value="1"/>
</dbReference>
<evidence type="ECO:0000256" key="2">
    <source>
        <dbReference type="ARBA" id="ARBA00023125"/>
    </source>
</evidence>
<protein>
    <submittedName>
        <fullName evidence="6">LuxR family transcriptional regulator</fullName>
    </submittedName>
</protein>
<dbReference type="PRINTS" id="PR00038">
    <property type="entry name" value="HTHLUXR"/>
</dbReference>
<dbReference type="SUPFAM" id="SSF52172">
    <property type="entry name" value="CheY-like"/>
    <property type="match status" value="1"/>
</dbReference>
<reference evidence="6 7" key="1">
    <citation type="journal article" date="2017" name="Syst. Appl. Microbiol.">
        <title>Pseudomonas caspiana sp. nov., a citrus pathogen in the Pseudomonas syringae phylogenetic group.</title>
        <authorList>
            <person name="Busquets A."/>
            <person name="Gomila M."/>
            <person name="Beiki F."/>
            <person name="Mulet M."/>
            <person name="Rahimian H."/>
            <person name="Garcia-Valdes E."/>
            <person name="Lalucat J."/>
        </authorList>
    </citation>
    <scope>NUCLEOTIDE SEQUENCE [LARGE SCALE GENOMIC DNA]</scope>
    <source>
        <strain evidence="6 7">FBF102</strain>
    </source>
</reference>
<dbReference type="GO" id="GO:0003677">
    <property type="term" value="F:DNA binding"/>
    <property type="evidence" value="ECO:0007669"/>
    <property type="project" value="UniProtKB-KW"/>
</dbReference>
<dbReference type="InterPro" id="IPR051015">
    <property type="entry name" value="EvgA-like"/>
</dbReference>
<keyword evidence="2" id="KW-0238">DNA-binding</keyword>
<dbReference type="Gene3D" id="1.10.10.10">
    <property type="entry name" value="Winged helix-like DNA-binding domain superfamily/Winged helix DNA-binding domain"/>
    <property type="match status" value="1"/>
</dbReference>
<dbReference type="Pfam" id="PF00196">
    <property type="entry name" value="GerE"/>
    <property type="match status" value="1"/>
</dbReference>
<dbReference type="PROSITE" id="PS00622">
    <property type="entry name" value="HTH_LUXR_1"/>
    <property type="match status" value="1"/>
</dbReference>
<dbReference type="PANTHER" id="PTHR45566">
    <property type="entry name" value="HTH-TYPE TRANSCRIPTIONAL REGULATOR YHJB-RELATED"/>
    <property type="match status" value="1"/>
</dbReference>